<dbReference type="InterPro" id="IPR029064">
    <property type="entry name" value="Ribosomal_eL30-like_sf"/>
</dbReference>
<dbReference type="Gene3D" id="3.40.1280.10">
    <property type="match status" value="1"/>
</dbReference>
<dbReference type="SUPFAM" id="SSF55315">
    <property type="entry name" value="L30e-like"/>
    <property type="match status" value="1"/>
</dbReference>
<dbReference type="PANTHER" id="PTHR43191">
    <property type="entry name" value="RRNA METHYLTRANSFERASE 3"/>
    <property type="match status" value="1"/>
</dbReference>
<evidence type="ECO:0000259" key="3">
    <source>
        <dbReference type="Pfam" id="PF00588"/>
    </source>
</evidence>
<dbReference type="EMBL" id="CP107020">
    <property type="protein sequence ID" value="UYG15593.1"/>
    <property type="molecule type" value="Genomic_DNA"/>
</dbReference>
<accession>A0ABY6FXE4</accession>
<evidence type="ECO:0000313" key="4">
    <source>
        <dbReference type="EMBL" id="UYG15593.1"/>
    </source>
</evidence>
<protein>
    <submittedName>
        <fullName evidence="4">RNA methyltransferase</fullName>
    </submittedName>
</protein>
<sequence>MTRHKRPEQAPITSPRSDRVRRIAALSGRSARRRTGLIRADGPQAVRSLLAESPDTVRELFLTERTSAAHPELAELGRAAGVSARLVPEHVVRALVRGDQEGAGDDVPSPQGAVAVAERPALGWEAAVHALPAAGPVTVVVLCEVRDPGNVGTIVRTADAAGADLVLLTEDSADPFAPKAVRSSAGSVFHLPVVPGAPVQPLFAALRARDVALAVTSGYAATDLFCLDLPPRLAWVLGNEARGVDAAALAAADHAVRIPLAGRAESLNVATAATVCLFETLRRRPDRP</sequence>
<dbReference type="InterPro" id="IPR029026">
    <property type="entry name" value="tRNA_m1G_MTases_N"/>
</dbReference>
<proteinExistence type="predicted"/>
<evidence type="ECO:0000256" key="2">
    <source>
        <dbReference type="ARBA" id="ARBA00022679"/>
    </source>
</evidence>
<dbReference type="PANTHER" id="PTHR43191:SF2">
    <property type="entry name" value="RRNA METHYLTRANSFERASE 3, MITOCHONDRIAL"/>
    <property type="match status" value="1"/>
</dbReference>
<organism evidence="4 5">
    <name type="scientific">Brachybacterium huguangmaarense</name>
    <dbReference type="NCBI Taxonomy" id="1652028"/>
    <lineage>
        <taxon>Bacteria</taxon>
        <taxon>Bacillati</taxon>
        <taxon>Actinomycetota</taxon>
        <taxon>Actinomycetes</taxon>
        <taxon>Micrococcales</taxon>
        <taxon>Dermabacteraceae</taxon>
        <taxon>Brachybacterium</taxon>
    </lineage>
</organism>
<name>A0ABY6FXE4_9MICO</name>
<dbReference type="SUPFAM" id="SSF75217">
    <property type="entry name" value="alpha/beta knot"/>
    <property type="match status" value="1"/>
</dbReference>
<keyword evidence="2" id="KW-0808">Transferase</keyword>
<dbReference type="Gene3D" id="3.30.1330.30">
    <property type="match status" value="1"/>
</dbReference>
<dbReference type="Proteomes" id="UP001164305">
    <property type="component" value="Chromosome"/>
</dbReference>
<dbReference type="CDD" id="cd18095">
    <property type="entry name" value="SpoU-like_rRNA-MTase"/>
    <property type="match status" value="1"/>
</dbReference>
<dbReference type="InterPro" id="IPR001537">
    <property type="entry name" value="SpoU_MeTrfase"/>
</dbReference>
<evidence type="ECO:0000313" key="5">
    <source>
        <dbReference type="Proteomes" id="UP001164305"/>
    </source>
</evidence>
<feature type="domain" description="tRNA/rRNA methyltransferase SpoU type" evidence="3">
    <location>
        <begin position="139"/>
        <end position="278"/>
    </location>
</feature>
<dbReference type="InterPro" id="IPR051259">
    <property type="entry name" value="rRNA_Methyltransferase"/>
</dbReference>
<dbReference type="InterPro" id="IPR029028">
    <property type="entry name" value="Alpha/beta_knot_MTases"/>
</dbReference>
<dbReference type="Pfam" id="PF00588">
    <property type="entry name" value="SpoU_methylase"/>
    <property type="match status" value="1"/>
</dbReference>
<dbReference type="GO" id="GO:0008168">
    <property type="term" value="F:methyltransferase activity"/>
    <property type="evidence" value="ECO:0007669"/>
    <property type="project" value="UniProtKB-KW"/>
</dbReference>
<evidence type="ECO:0000256" key="1">
    <source>
        <dbReference type="ARBA" id="ARBA00022603"/>
    </source>
</evidence>
<dbReference type="GO" id="GO:0032259">
    <property type="term" value="P:methylation"/>
    <property type="evidence" value="ECO:0007669"/>
    <property type="project" value="UniProtKB-KW"/>
</dbReference>
<keyword evidence="1 4" id="KW-0489">Methyltransferase</keyword>
<reference evidence="4" key="1">
    <citation type="submission" date="2022-10" db="EMBL/GenBank/DDBJ databases">
        <title>Whole-Genome Sequencing of Brachybacterium huguangmaarense BRM-3, Isolated from Betula schmidtii.</title>
        <authorList>
            <person name="Haam D."/>
        </authorList>
    </citation>
    <scope>NUCLEOTIDE SEQUENCE</scope>
    <source>
        <strain evidence="4">BRM-3</strain>
    </source>
</reference>
<gene>
    <name evidence="4" type="ORF">BRM3_08000</name>
</gene>
<keyword evidence="5" id="KW-1185">Reference proteome</keyword>